<evidence type="ECO:0000313" key="3">
    <source>
        <dbReference type="Proteomes" id="UP000807342"/>
    </source>
</evidence>
<keyword evidence="1" id="KW-0812">Transmembrane</keyword>
<dbReference type="AlphaFoldDB" id="A0A9P5X748"/>
<keyword evidence="1" id="KW-1133">Transmembrane helix</keyword>
<evidence type="ECO:0000313" key="2">
    <source>
        <dbReference type="EMBL" id="KAF9445305.1"/>
    </source>
</evidence>
<gene>
    <name evidence="2" type="ORF">P691DRAFT_785442</name>
</gene>
<proteinExistence type="predicted"/>
<sequence length="244" mass="27299">MASSFVTSDIPYNLWKTYYIVNSSSVNGFEPYHKKFGMYRQANGLVLMPYIYCADICLSLLLYWDYHGLTCGLAVISLKSVAVLVFVRSGKTSYSCTNISGKGEGASTPTLAGPLVLLFVDIVIMCMALWAMRRKYHDRDESNRLLRKIRRDTITFYCINFLNPGQAVVPLRVRSVLASILASTMILDLKDYGNHTLSFSQDLTAAYSTSELSTLRFNAHGSSQIDECSYLTYYPTTMPKGAVT</sequence>
<name>A0A9P5X748_9AGAR</name>
<protein>
    <submittedName>
        <fullName evidence="2">Uncharacterized protein</fullName>
    </submittedName>
</protein>
<dbReference type="OrthoDB" id="3120620at2759"/>
<reference evidence="2" key="1">
    <citation type="submission" date="2020-11" db="EMBL/GenBank/DDBJ databases">
        <authorList>
            <consortium name="DOE Joint Genome Institute"/>
            <person name="Ahrendt S."/>
            <person name="Riley R."/>
            <person name="Andreopoulos W."/>
            <person name="Labutti K."/>
            <person name="Pangilinan J."/>
            <person name="Ruiz-Duenas F.J."/>
            <person name="Barrasa J.M."/>
            <person name="Sanchez-Garcia M."/>
            <person name="Camarero S."/>
            <person name="Miyauchi S."/>
            <person name="Serrano A."/>
            <person name="Linde D."/>
            <person name="Babiker R."/>
            <person name="Drula E."/>
            <person name="Ayuso-Fernandez I."/>
            <person name="Pacheco R."/>
            <person name="Padilla G."/>
            <person name="Ferreira P."/>
            <person name="Barriuso J."/>
            <person name="Kellner H."/>
            <person name="Castanera R."/>
            <person name="Alfaro M."/>
            <person name="Ramirez L."/>
            <person name="Pisabarro A.G."/>
            <person name="Kuo A."/>
            <person name="Tritt A."/>
            <person name="Lipzen A."/>
            <person name="He G."/>
            <person name="Yan M."/>
            <person name="Ng V."/>
            <person name="Cullen D."/>
            <person name="Martin F."/>
            <person name="Rosso M.-N."/>
            <person name="Henrissat B."/>
            <person name="Hibbett D."/>
            <person name="Martinez A.T."/>
            <person name="Grigoriev I.V."/>
        </authorList>
    </citation>
    <scope>NUCLEOTIDE SEQUENCE</scope>
    <source>
        <strain evidence="2">MF-IS2</strain>
    </source>
</reference>
<feature type="transmembrane region" description="Helical" evidence="1">
    <location>
        <begin position="44"/>
        <end position="64"/>
    </location>
</feature>
<comment type="caution">
    <text evidence="2">The sequence shown here is derived from an EMBL/GenBank/DDBJ whole genome shotgun (WGS) entry which is preliminary data.</text>
</comment>
<evidence type="ECO:0000256" key="1">
    <source>
        <dbReference type="SAM" id="Phobius"/>
    </source>
</evidence>
<keyword evidence="3" id="KW-1185">Reference proteome</keyword>
<keyword evidence="1" id="KW-0472">Membrane</keyword>
<feature type="transmembrane region" description="Helical" evidence="1">
    <location>
        <begin position="111"/>
        <end position="132"/>
    </location>
</feature>
<accession>A0A9P5X748</accession>
<dbReference type="EMBL" id="MU151310">
    <property type="protein sequence ID" value="KAF9445305.1"/>
    <property type="molecule type" value="Genomic_DNA"/>
</dbReference>
<organism evidence="2 3">
    <name type="scientific">Macrolepiota fuliginosa MF-IS2</name>
    <dbReference type="NCBI Taxonomy" id="1400762"/>
    <lineage>
        <taxon>Eukaryota</taxon>
        <taxon>Fungi</taxon>
        <taxon>Dikarya</taxon>
        <taxon>Basidiomycota</taxon>
        <taxon>Agaricomycotina</taxon>
        <taxon>Agaricomycetes</taxon>
        <taxon>Agaricomycetidae</taxon>
        <taxon>Agaricales</taxon>
        <taxon>Agaricineae</taxon>
        <taxon>Agaricaceae</taxon>
        <taxon>Macrolepiota</taxon>
    </lineage>
</organism>
<dbReference type="Proteomes" id="UP000807342">
    <property type="component" value="Unassembled WGS sequence"/>
</dbReference>